<dbReference type="OrthoDB" id="428895at2759"/>
<dbReference type="GO" id="GO:0000387">
    <property type="term" value="P:spliceosomal snRNP assembly"/>
    <property type="evidence" value="ECO:0007669"/>
    <property type="project" value="UniProtKB-UniRule"/>
</dbReference>
<evidence type="ECO:0000313" key="9">
    <source>
        <dbReference type="Proteomes" id="UP000663879"/>
    </source>
</evidence>
<keyword evidence="4 7" id="KW-0508">mRNA splicing</keyword>
<evidence type="ECO:0000256" key="2">
    <source>
        <dbReference type="ARBA" id="ARBA00022490"/>
    </source>
</evidence>
<evidence type="ECO:0000256" key="1">
    <source>
        <dbReference type="ARBA" id="ARBA00004496"/>
    </source>
</evidence>
<evidence type="ECO:0000256" key="4">
    <source>
        <dbReference type="ARBA" id="ARBA00023187"/>
    </source>
</evidence>
<keyword evidence="9" id="KW-1185">Reference proteome</keyword>
<dbReference type="Pfam" id="PF04938">
    <property type="entry name" value="SIP1"/>
    <property type="match status" value="1"/>
</dbReference>
<comment type="caution">
    <text evidence="8">The sequence shown here is derived from an EMBL/GenBank/DDBJ whole genome shotgun (WGS) entry which is preliminary data.</text>
</comment>
<keyword evidence="3 7" id="KW-0507">mRNA processing</keyword>
<evidence type="ECO:0000256" key="6">
    <source>
        <dbReference type="ARBA" id="ARBA00047179"/>
    </source>
</evidence>
<dbReference type="PANTHER" id="PTHR12794:SF0">
    <property type="entry name" value="GEM-ASSOCIATED PROTEIN 2"/>
    <property type="match status" value="1"/>
</dbReference>
<dbReference type="GO" id="GO:0005681">
    <property type="term" value="C:spliceosomal complex"/>
    <property type="evidence" value="ECO:0007669"/>
    <property type="project" value="UniProtKB-UniRule"/>
</dbReference>
<evidence type="ECO:0000313" key="8">
    <source>
        <dbReference type="EMBL" id="CAF1002482.1"/>
    </source>
</evidence>
<dbReference type="GO" id="GO:0032797">
    <property type="term" value="C:SMN complex"/>
    <property type="evidence" value="ECO:0007669"/>
    <property type="project" value="UniProtKB-UniRule"/>
</dbReference>
<dbReference type="EMBL" id="CAJNOC010003906">
    <property type="protein sequence ID" value="CAF1002482.1"/>
    <property type="molecule type" value="Genomic_DNA"/>
</dbReference>
<evidence type="ECO:0000256" key="5">
    <source>
        <dbReference type="ARBA" id="ARBA00025758"/>
    </source>
</evidence>
<proteinExistence type="inferred from homology"/>
<organism evidence="8 9">
    <name type="scientific">Brachionus calyciflorus</name>
    <dbReference type="NCBI Taxonomy" id="104777"/>
    <lineage>
        <taxon>Eukaryota</taxon>
        <taxon>Metazoa</taxon>
        <taxon>Spiralia</taxon>
        <taxon>Gnathifera</taxon>
        <taxon>Rotifera</taxon>
        <taxon>Eurotatoria</taxon>
        <taxon>Monogononta</taxon>
        <taxon>Pseudotrocha</taxon>
        <taxon>Ploima</taxon>
        <taxon>Brachionidae</taxon>
        <taxon>Brachionus</taxon>
    </lineage>
</organism>
<dbReference type="AlphaFoldDB" id="A0A814GYK1"/>
<name>A0A814GYK1_9BILA</name>
<comment type="function">
    <text evidence="7">The SMN complex catalyzes the assembly of small nuclear ribonucleoproteins (snRNPs), the building blocks of the spliceosome, and thereby plays an important role in the splicing of cellular pre-mRNAs.</text>
</comment>
<dbReference type="PANTHER" id="PTHR12794">
    <property type="entry name" value="GEMIN2"/>
    <property type="match status" value="1"/>
</dbReference>
<reference evidence="8" key="1">
    <citation type="submission" date="2021-02" db="EMBL/GenBank/DDBJ databases">
        <authorList>
            <person name="Nowell W R."/>
        </authorList>
    </citation>
    <scope>NUCLEOTIDE SEQUENCE</scope>
    <source>
        <strain evidence="8">Ploen Becks lab</strain>
    </source>
</reference>
<keyword evidence="2 7" id="KW-0963">Cytoplasm</keyword>
<gene>
    <name evidence="8" type="ORF">OXX778_LOCUS16478</name>
</gene>
<dbReference type="GO" id="GO:0000245">
    <property type="term" value="P:spliceosomal complex assembly"/>
    <property type="evidence" value="ECO:0007669"/>
    <property type="project" value="UniProtKB-UniRule"/>
</dbReference>
<accession>A0A814GYK1</accession>
<sequence length="248" mass="29247">MQDLDESDLIPQALPVAKLPENFDFNTAPITGEDYLSRVRIEATKDSIVIARNIDLEKFEKNRTFQYFQSDVNQEERKEFKASREWQCEKSAEFSQLRDKVRKEKDNFLRNNPVDKKKLYLSSLKSKKDWYTFCYGKKAKKTESTTETEVVEHGHDPCLSLLYRMDQNSVVNLFDYHVEWIVSYGYSKKMAKKPLLPETHSSLRDLARECIKIRSQIMDPNDEKLTELNLFISLIGCYFEQRDLVDQD</sequence>
<comment type="similarity">
    <text evidence="5 7">Belongs to the gemin-2 family.</text>
</comment>
<dbReference type="Gene3D" id="1.20.58.1070">
    <property type="match status" value="1"/>
</dbReference>
<dbReference type="PIRSF" id="PIRSF038038">
    <property type="entry name" value="SMN_Gemin2"/>
    <property type="match status" value="1"/>
</dbReference>
<evidence type="ECO:0000256" key="7">
    <source>
        <dbReference type="PIRNR" id="PIRNR038038"/>
    </source>
</evidence>
<comment type="subcellular location">
    <subcellularLocation>
        <location evidence="1">Cytoplasm</location>
    </subcellularLocation>
</comment>
<evidence type="ECO:0000256" key="3">
    <source>
        <dbReference type="ARBA" id="ARBA00022664"/>
    </source>
</evidence>
<comment type="subunit">
    <text evidence="7">Part of the core SMN complex.</text>
</comment>
<dbReference type="Proteomes" id="UP000663879">
    <property type="component" value="Unassembled WGS sequence"/>
</dbReference>
<protein>
    <recommendedName>
        <fullName evidence="6 7">Gem-associated protein 2</fullName>
    </recommendedName>
</protein>
<dbReference type="InterPro" id="IPR035426">
    <property type="entry name" value="Gemin2/Brr1"/>
</dbReference>
<dbReference type="InterPro" id="IPR017364">
    <property type="entry name" value="GEMIN2"/>
</dbReference>